<accession>A0A9P8IF59</accession>
<dbReference type="GO" id="GO:0005789">
    <property type="term" value="C:endoplasmic reticulum membrane"/>
    <property type="evidence" value="ECO:0007669"/>
    <property type="project" value="UniProtKB-SubCell"/>
</dbReference>
<evidence type="ECO:0000313" key="9">
    <source>
        <dbReference type="Proteomes" id="UP000750711"/>
    </source>
</evidence>
<comment type="caution">
    <text evidence="8">The sequence shown here is derived from an EMBL/GenBank/DDBJ whole genome shotgun (WGS) entry which is preliminary data.</text>
</comment>
<keyword evidence="5" id="KW-0931">ER-Golgi transport</keyword>
<reference evidence="8" key="1">
    <citation type="submission" date="2021-03" db="EMBL/GenBank/DDBJ databases">
        <title>Comparative genomics and phylogenomic investigation of the class Geoglossomycetes provide insights into ecological specialization and systematics.</title>
        <authorList>
            <person name="Melie T."/>
            <person name="Pirro S."/>
            <person name="Miller A.N."/>
            <person name="Quandt A."/>
        </authorList>
    </citation>
    <scope>NUCLEOTIDE SEQUENCE</scope>
    <source>
        <strain evidence="8">CAQ_001_2017</strain>
    </source>
</reference>
<protein>
    <recommendedName>
        <fullName evidence="5">Endoplasmic reticulum-Golgi intermediate compartment protein</fullName>
    </recommendedName>
</protein>
<dbReference type="GO" id="GO:0006888">
    <property type="term" value="P:endoplasmic reticulum to Golgi vesicle-mediated transport"/>
    <property type="evidence" value="ECO:0007669"/>
    <property type="project" value="UniProtKB-UniRule"/>
</dbReference>
<evidence type="ECO:0000313" key="8">
    <source>
        <dbReference type="EMBL" id="KAH0551009.1"/>
    </source>
</evidence>
<feature type="transmembrane region" description="Helical" evidence="5">
    <location>
        <begin position="307"/>
        <end position="329"/>
    </location>
</feature>
<dbReference type="PANTHER" id="PTHR10984:SF81">
    <property type="entry name" value="ER-DERIVED VESICLES PROTEIN ERV41"/>
    <property type="match status" value="1"/>
</dbReference>
<evidence type="ECO:0000256" key="4">
    <source>
        <dbReference type="ARBA" id="ARBA00023136"/>
    </source>
</evidence>
<evidence type="ECO:0000259" key="7">
    <source>
        <dbReference type="Pfam" id="PF13850"/>
    </source>
</evidence>
<evidence type="ECO:0000256" key="2">
    <source>
        <dbReference type="ARBA" id="ARBA00022692"/>
    </source>
</evidence>
<evidence type="ECO:0000256" key="5">
    <source>
        <dbReference type="RuleBase" id="RU369013"/>
    </source>
</evidence>
<evidence type="ECO:0000256" key="1">
    <source>
        <dbReference type="ARBA" id="ARBA00004370"/>
    </source>
</evidence>
<feature type="domain" description="Endoplasmic reticulum vesicle transporter C-terminal" evidence="6">
    <location>
        <begin position="170"/>
        <end position="326"/>
    </location>
</feature>
<dbReference type="GO" id="GO:0033116">
    <property type="term" value="C:endoplasmic reticulum-Golgi intermediate compartment membrane"/>
    <property type="evidence" value="ECO:0007669"/>
    <property type="project" value="UniProtKB-SubCell"/>
</dbReference>
<name>A0A9P8IF59_9PEZI</name>
<keyword evidence="5" id="KW-0333">Golgi apparatus</keyword>
<dbReference type="GO" id="GO:0030134">
    <property type="term" value="C:COPII-coated ER to Golgi transport vesicle"/>
    <property type="evidence" value="ECO:0007669"/>
    <property type="project" value="TreeGrafter"/>
</dbReference>
<evidence type="ECO:0000256" key="3">
    <source>
        <dbReference type="ARBA" id="ARBA00022989"/>
    </source>
</evidence>
<keyword evidence="4 5" id="KW-0472">Membrane</keyword>
<dbReference type="GO" id="GO:0000139">
    <property type="term" value="C:Golgi membrane"/>
    <property type="evidence" value="ECO:0007669"/>
    <property type="project" value="UniProtKB-SubCell"/>
</dbReference>
<proteinExistence type="inferred from homology"/>
<dbReference type="Pfam" id="PF07970">
    <property type="entry name" value="COPIIcoated_ERV"/>
    <property type="match status" value="1"/>
</dbReference>
<comment type="similarity">
    <text evidence="5">Belongs to the ERGIC family.</text>
</comment>
<evidence type="ECO:0000259" key="6">
    <source>
        <dbReference type="Pfam" id="PF07970"/>
    </source>
</evidence>
<dbReference type="InterPro" id="IPR045888">
    <property type="entry name" value="Erv"/>
</dbReference>
<keyword evidence="5" id="KW-0813">Transport</keyword>
<comment type="function">
    <text evidence="5">Plays a role in transport between endoplasmic reticulum and Golgi.</text>
</comment>
<feature type="domain" description="Endoplasmic reticulum vesicle transporter N-terminal" evidence="7">
    <location>
        <begin position="23"/>
        <end position="111"/>
    </location>
</feature>
<dbReference type="Pfam" id="PF13850">
    <property type="entry name" value="ERGIC_N"/>
    <property type="match status" value="1"/>
</dbReference>
<comment type="subcellular location">
    <subcellularLocation>
        <location evidence="5">Endoplasmic reticulum membrane</location>
        <topology evidence="5">Multi-pass membrane protein</topology>
    </subcellularLocation>
    <subcellularLocation>
        <location evidence="5">Endoplasmic reticulum-Golgi intermediate compartment membrane</location>
        <topology evidence="5">Multi-pass membrane protein</topology>
    </subcellularLocation>
    <subcellularLocation>
        <location evidence="5">Golgi apparatus membrane</location>
        <topology evidence="5">Multi-pass membrane protein</topology>
    </subcellularLocation>
    <subcellularLocation>
        <location evidence="1">Membrane</location>
    </subcellularLocation>
</comment>
<dbReference type="EMBL" id="JAGHQM010002272">
    <property type="protein sequence ID" value="KAH0551009.1"/>
    <property type="molecule type" value="Genomic_DNA"/>
</dbReference>
<comment type="caution">
    <text evidence="5">Lacks conserved residue(s) required for the propagation of feature annotation.</text>
</comment>
<organism evidence="8 9">
    <name type="scientific">Trichoglossum hirsutum</name>
    <dbReference type="NCBI Taxonomy" id="265104"/>
    <lineage>
        <taxon>Eukaryota</taxon>
        <taxon>Fungi</taxon>
        <taxon>Dikarya</taxon>
        <taxon>Ascomycota</taxon>
        <taxon>Pezizomycotina</taxon>
        <taxon>Geoglossomycetes</taxon>
        <taxon>Geoglossales</taxon>
        <taxon>Geoglossaceae</taxon>
        <taxon>Trichoglossum</taxon>
    </lineage>
</organism>
<dbReference type="GO" id="GO:0006890">
    <property type="term" value="P:retrograde vesicle-mediated transport, Golgi to endoplasmic reticulum"/>
    <property type="evidence" value="ECO:0007669"/>
    <property type="project" value="TreeGrafter"/>
</dbReference>
<keyword evidence="3 5" id="KW-1133">Transmembrane helix</keyword>
<dbReference type="InterPro" id="IPR039542">
    <property type="entry name" value="Erv_N"/>
</dbReference>
<keyword evidence="9" id="KW-1185">Reference proteome</keyword>
<dbReference type="PANTHER" id="PTHR10984">
    <property type="entry name" value="ENDOPLASMIC RETICULUM-GOLGI INTERMEDIATE COMPARTMENT PROTEIN"/>
    <property type="match status" value="1"/>
</dbReference>
<dbReference type="Proteomes" id="UP000750711">
    <property type="component" value="Unassembled WGS sequence"/>
</dbReference>
<keyword evidence="2 5" id="KW-0812">Transmembrane</keyword>
<keyword evidence="5" id="KW-0256">Endoplasmic reticulum</keyword>
<gene>
    <name evidence="8" type="ORF">GP486_007632</name>
</gene>
<sequence length="363" mass="40266">MNGFAAAGMDEDAFGEKKGLQGLRTFDAFPKTKTSYTTRHARGGQWTVILIAFSLFLAGSEFRRWHHRQETHQFSVEKGIGHELQINLDMVVAMSCSDLHINVQDASGDRILAGEMLKHDPTNWGQWVKGMHQLGWGDQDAMYDDETEHLAEIVGGRESSWKATPKLRGSASGCRIYGDMKLNKVQGDFHITARGHGYAEWGQHLSHEDLSFGPHYQSLHNPLSSTIATTDAHFYKYQYYLSLVPTIYAIADSTGSKNPHLDKAIQTNQYAVTSQSHQIPEVTVPGIFFKFDIEPILLTVVAERGGFLALLVRIINVVSGVLVAGGWLYQMMGLGGELMGNKKKGGRSEGMLNGRAHVDEDDD</sequence>
<dbReference type="AlphaFoldDB" id="A0A9P8IF59"/>
<dbReference type="InterPro" id="IPR012936">
    <property type="entry name" value="Erv_C"/>
</dbReference>